<dbReference type="RefSeq" id="WP_224974605.1">
    <property type="nucleotide sequence ID" value="NZ_JAYJJU010000024.1"/>
</dbReference>
<gene>
    <name evidence="1" type="ORF">KV113_20450</name>
</gene>
<dbReference type="Proteomes" id="UP001298593">
    <property type="component" value="Unassembled WGS sequence"/>
</dbReference>
<sequence length="350" mass="39285">MRHPISRALSYAVIDGLLPLADRRLPASRRPFDLPQIIQPHAQSRVWGTTHYGVFVPDLPEPHRYLNTMTLLGASGTELFDLDHLAAPDARDTTTVFSSTAKEDQRFYRSYDMRAQCRFSDDGGDLRWGDDLALDVALPRVAVRGRYPGFDVDLELAVTEQVSYFVKSPIYDHLSLLAPYRGVVDGVEVSGLGTFEYARIRTHQGFLRRTMPAALKLPMDFFTYQIIAIDDHTQILLTDVRARGRVACRLAHVRVLGGATEVYTDVEFTVTAYGDPLLDDRGNTMRCPRTIRWTVRDGDRDILAVDGTVDSPWRQGHGPGYVAAYSYTGTWRSAVVSGSAYLEWVDVQPD</sequence>
<keyword evidence="2" id="KW-1185">Reference proteome</keyword>
<reference evidence="1 2" key="1">
    <citation type="submission" date="2023-12" db="EMBL/GenBank/DDBJ databases">
        <title>Description of new species of Mycobacterium terrae complex isolated from sewage at the Sao Paulo Zoological Park Foundation in Brazil.</title>
        <authorList>
            <person name="Romagnoli C.L."/>
            <person name="Conceicao E.C."/>
            <person name="Machado E."/>
            <person name="Barreto L.B.P.F."/>
            <person name="Sharma A."/>
            <person name="Silva N.M."/>
            <person name="Marques L.E."/>
            <person name="Juliana M.A."/>
            <person name="Lourenco M.C.S."/>
            <person name="Digiampietri L.A."/>
            <person name="Suffys P.N."/>
            <person name="Viana-Niero C."/>
        </authorList>
    </citation>
    <scope>NUCLEOTIDE SEQUENCE [LARGE SCALE GENOMIC DNA]</scope>
    <source>
        <strain evidence="1 2">MYC340</strain>
    </source>
</reference>
<dbReference type="InterPro" id="IPR046611">
    <property type="entry name" value="DUF6670"/>
</dbReference>
<proteinExistence type="predicted"/>
<organism evidence="1 2">
    <name type="scientific">[Mycobacterium] nativiensis</name>
    <dbReference type="NCBI Taxonomy" id="2855503"/>
    <lineage>
        <taxon>Bacteria</taxon>
        <taxon>Bacillati</taxon>
        <taxon>Actinomycetota</taxon>
        <taxon>Actinomycetes</taxon>
        <taxon>Mycobacteriales</taxon>
        <taxon>Mycobacteriaceae</taxon>
        <taxon>Mycolicibacter</taxon>
    </lineage>
</organism>
<dbReference type="Pfam" id="PF20375">
    <property type="entry name" value="DUF6670"/>
    <property type="match status" value="1"/>
</dbReference>
<comment type="caution">
    <text evidence="1">The sequence shown here is derived from an EMBL/GenBank/DDBJ whole genome shotgun (WGS) entry which is preliminary data.</text>
</comment>
<name>A0ABU5Y1A8_9MYCO</name>
<dbReference type="EMBL" id="JAYJJU010000024">
    <property type="protein sequence ID" value="MEB3033913.1"/>
    <property type="molecule type" value="Genomic_DNA"/>
</dbReference>
<accession>A0ABU5Y1A8</accession>
<evidence type="ECO:0000313" key="1">
    <source>
        <dbReference type="EMBL" id="MEB3033913.1"/>
    </source>
</evidence>
<evidence type="ECO:0000313" key="2">
    <source>
        <dbReference type="Proteomes" id="UP001298593"/>
    </source>
</evidence>
<protein>
    <submittedName>
        <fullName evidence="1">DUF6670 family protein</fullName>
    </submittedName>
</protein>